<dbReference type="InterPro" id="IPR015943">
    <property type="entry name" value="WD40/YVTN_repeat-like_dom_sf"/>
</dbReference>
<dbReference type="GO" id="GO:0005829">
    <property type="term" value="C:cytosol"/>
    <property type="evidence" value="ECO:0007669"/>
    <property type="project" value="EnsemblFungi"/>
</dbReference>
<keyword evidence="6" id="KW-1185">Reference proteome</keyword>
<comment type="function">
    <text evidence="3">Essential component of the cytosolic iron-sulfur (Fe/S) protein assembly machinery. Required for the maturation of extramitochondrial Fe/S proteins.</text>
</comment>
<dbReference type="PRINTS" id="PR00320">
    <property type="entry name" value="GPROTEINBRPT"/>
</dbReference>
<comment type="subcellular location">
    <subcellularLocation>
        <location evidence="3">Cytoplasm</location>
    </subcellularLocation>
    <subcellularLocation>
        <location evidence="3">Nucleus</location>
    </subcellularLocation>
    <text evidence="3">Preferentially localized to the nucleus.</text>
</comment>
<dbReference type="OrthoDB" id="284782at2759"/>
<dbReference type="SMART" id="SM00320">
    <property type="entry name" value="WD40"/>
    <property type="match status" value="7"/>
</dbReference>
<reference evidence="6" key="1">
    <citation type="submission" date="2016-11" db="EMBL/GenBank/DDBJ databases">
        <authorList>
            <person name="Guldener U."/>
        </authorList>
    </citation>
    <scope>NUCLEOTIDE SEQUENCE [LARGE SCALE GENOMIC DNA]</scope>
</reference>
<dbReference type="PANTHER" id="PTHR19920">
    <property type="entry name" value="WD40 PROTEIN CIAO1"/>
    <property type="match status" value="1"/>
</dbReference>
<organism evidence="5 6">
    <name type="scientific">Hanseniaspora guilliermondii</name>
    <dbReference type="NCBI Taxonomy" id="56406"/>
    <lineage>
        <taxon>Eukaryota</taxon>
        <taxon>Fungi</taxon>
        <taxon>Dikarya</taxon>
        <taxon>Ascomycota</taxon>
        <taxon>Saccharomycotina</taxon>
        <taxon>Saccharomycetes</taxon>
        <taxon>Saccharomycodales</taxon>
        <taxon>Saccharomycodaceae</taxon>
        <taxon>Hanseniaspora</taxon>
    </lineage>
</organism>
<dbReference type="GO" id="GO:0016226">
    <property type="term" value="P:iron-sulfur cluster assembly"/>
    <property type="evidence" value="ECO:0007669"/>
    <property type="project" value="UniProtKB-UniRule"/>
</dbReference>
<dbReference type="GO" id="GO:0097361">
    <property type="term" value="C:cytosolic [4Fe-4S] assembly targeting complex"/>
    <property type="evidence" value="ECO:0007669"/>
    <property type="project" value="EnsemblFungi"/>
</dbReference>
<dbReference type="PROSITE" id="PS00678">
    <property type="entry name" value="WD_REPEATS_1"/>
    <property type="match status" value="1"/>
</dbReference>
<feature type="repeat" description="WD" evidence="4">
    <location>
        <begin position="110"/>
        <end position="151"/>
    </location>
</feature>
<protein>
    <recommendedName>
        <fullName evidence="3">Probable cytosolic iron-sulfur protein assembly protein 1</fullName>
    </recommendedName>
</protein>
<dbReference type="InterPro" id="IPR028608">
    <property type="entry name" value="CIAO1/Cia1"/>
</dbReference>
<evidence type="ECO:0000313" key="5">
    <source>
        <dbReference type="EMBL" id="SGZ38745.1"/>
    </source>
</evidence>
<dbReference type="VEuPathDB" id="FungiDB:HGUI_00945"/>
<evidence type="ECO:0000256" key="2">
    <source>
        <dbReference type="ARBA" id="ARBA00022737"/>
    </source>
</evidence>
<dbReference type="Proteomes" id="UP000183365">
    <property type="component" value="Unassembled WGS sequence"/>
</dbReference>
<comment type="subunit">
    <text evidence="3">Interacts with NAR1.</text>
</comment>
<feature type="repeat" description="WD" evidence="4">
    <location>
        <begin position="322"/>
        <end position="342"/>
    </location>
</feature>
<gene>
    <name evidence="3" type="primary">CIA1</name>
    <name evidence="5" type="ORF">HGUI_00945</name>
</gene>
<keyword evidence="3" id="KW-0963">Cytoplasm</keyword>
<dbReference type="InterPro" id="IPR019775">
    <property type="entry name" value="WD40_repeat_CS"/>
</dbReference>
<dbReference type="AlphaFoldDB" id="A0A1L0CK49"/>
<dbReference type="PROSITE" id="PS50082">
    <property type="entry name" value="WD_REPEATS_2"/>
    <property type="match status" value="4"/>
</dbReference>
<evidence type="ECO:0000256" key="1">
    <source>
        <dbReference type="ARBA" id="ARBA00022574"/>
    </source>
</evidence>
<dbReference type="Gene3D" id="2.130.10.10">
    <property type="entry name" value="YVTN repeat-like/Quinoprotein amine dehydrogenase"/>
    <property type="match status" value="1"/>
</dbReference>
<accession>A0A1L0CK49</accession>
<sequence length="342" mass="38505">MKLTLKKSLGAHDGSVWSLSVKKNEITGHPLLLASGSSDKQVKIYSLTSDNYDLYETLDSSVHRKTISSVSWRPNTLNEQLILASSSFDTTTSIWGKEPTDSDFELLALIEGHENEVKSCQWSHNGKYLATCSRDKSVWIWEADEYSEEFECVAVLQEHDQDIKNVAWHPEQLMLATSSYDDTVKIYIPYEDDWECVSSLEGHEGTVWCSAFEAGLNTDSTRLVTCSDDSTLKIWEMIHDGTDDNEGQIWEVQSQLPDYVHSRQIYSCAWNDKNGLITSTGADGKLVVYKEKGQRGSGEWDVVAELYDAHNEYEVNCVIWINENTLATAGDDGSINVWSLSD</sequence>
<dbReference type="InterPro" id="IPR036322">
    <property type="entry name" value="WD40_repeat_dom_sf"/>
</dbReference>
<evidence type="ECO:0000256" key="4">
    <source>
        <dbReference type="PROSITE-ProRule" id="PRU00221"/>
    </source>
</evidence>
<dbReference type="Pfam" id="PF00400">
    <property type="entry name" value="WD40"/>
    <property type="match status" value="6"/>
</dbReference>
<feature type="repeat" description="WD" evidence="4">
    <location>
        <begin position="156"/>
        <end position="187"/>
    </location>
</feature>
<proteinExistence type="inferred from homology"/>
<dbReference type="EMBL" id="FQNF01000011">
    <property type="protein sequence ID" value="SGZ38745.1"/>
    <property type="molecule type" value="Genomic_DNA"/>
</dbReference>
<comment type="similarity">
    <text evidence="3">Belongs to the WD repeat CIA1 family.</text>
</comment>
<keyword evidence="3" id="KW-0539">Nucleus</keyword>
<dbReference type="HAMAP" id="MF_03037">
    <property type="entry name" value="ciao1"/>
    <property type="match status" value="1"/>
</dbReference>
<keyword evidence="2" id="KW-0677">Repeat</keyword>
<evidence type="ECO:0000313" key="6">
    <source>
        <dbReference type="Proteomes" id="UP000183365"/>
    </source>
</evidence>
<dbReference type="InterPro" id="IPR020472">
    <property type="entry name" value="WD40_PAC1"/>
</dbReference>
<feature type="repeat" description="WD" evidence="4">
    <location>
        <begin position="200"/>
        <end position="237"/>
    </location>
</feature>
<dbReference type="InterPro" id="IPR001680">
    <property type="entry name" value="WD40_rpt"/>
</dbReference>
<dbReference type="GO" id="GO:0005634">
    <property type="term" value="C:nucleus"/>
    <property type="evidence" value="ECO:0007669"/>
    <property type="project" value="UniProtKB-SubCell"/>
</dbReference>
<dbReference type="GO" id="GO:0002098">
    <property type="term" value="P:tRNA wobble uridine modification"/>
    <property type="evidence" value="ECO:0007669"/>
    <property type="project" value="EnsemblFungi"/>
</dbReference>
<name>A0A1L0CK49_9ASCO</name>
<keyword evidence="1 4" id="KW-0853">WD repeat</keyword>
<dbReference type="CDD" id="cd00200">
    <property type="entry name" value="WD40"/>
    <property type="match status" value="1"/>
</dbReference>
<dbReference type="PANTHER" id="PTHR19920:SF0">
    <property type="entry name" value="CYTOSOLIC IRON-SULFUR PROTEIN ASSEMBLY PROTEIN CIAO1-RELATED"/>
    <property type="match status" value="1"/>
</dbReference>
<dbReference type="SUPFAM" id="SSF50978">
    <property type="entry name" value="WD40 repeat-like"/>
    <property type="match status" value="1"/>
</dbReference>
<evidence type="ECO:0000256" key="3">
    <source>
        <dbReference type="HAMAP-Rule" id="MF_03037"/>
    </source>
</evidence>
<dbReference type="PROSITE" id="PS50294">
    <property type="entry name" value="WD_REPEATS_REGION"/>
    <property type="match status" value="3"/>
</dbReference>